<accession>A0AAD0WKD4</accession>
<name>A0AAD0WKD4_9GAMM</name>
<protein>
    <submittedName>
        <fullName evidence="1">Uncharacterized protein</fullName>
    </submittedName>
</protein>
<evidence type="ECO:0000313" key="2">
    <source>
        <dbReference type="Proteomes" id="UP000263881"/>
    </source>
</evidence>
<evidence type="ECO:0000313" key="1">
    <source>
        <dbReference type="EMBL" id="AXW86749.1"/>
    </source>
</evidence>
<dbReference type="AlphaFoldDB" id="A0AAD0WKD4"/>
<organism evidence="1 2">
    <name type="scientific">Lonsdalea britannica</name>
    <dbReference type="NCBI Taxonomy" id="1082704"/>
    <lineage>
        <taxon>Bacteria</taxon>
        <taxon>Pseudomonadati</taxon>
        <taxon>Pseudomonadota</taxon>
        <taxon>Gammaproteobacteria</taxon>
        <taxon>Enterobacterales</taxon>
        <taxon>Pectobacteriaceae</taxon>
        <taxon>Lonsdalea</taxon>
    </lineage>
</organism>
<dbReference type="KEGG" id="lbq:CKQ53_06940"/>
<reference evidence="1 2" key="1">
    <citation type="submission" date="2017-08" db="EMBL/GenBank/DDBJ databases">
        <title>Comparative genomics of bacteria isolated from necrotic lesions of AOD affected trees.</title>
        <authorList>
            <person name="Doonan J."/>
            <person name="Denman S."/>
            <person name="McDonald J.E."/>
        </authorList>
    </citation>
    <scope>NUCLEOTIDE SEQUENCE [LARGE SCALE GENOMIC DNA]</scope>
    <source>
        <strain evidence="1 2">477</strain>
    </source>
</reference>
<sequence>MGLWMILWISAICRSYSEYRHYILNFSSRIIVSLVGRFISNFMLRLMQNKEISKQLKLETNSMMSFL</sequence>
<dbReference type="EMBL" id="CP023009">
    <property type="protein sequence ID" value="AXW86749.1"/>
    <property type="molecule type" value="Genomic_DNA"/>
</dbReference>
<keyword evidence="2" id="KW-1185">Reference proteome</keyword>
<proteinExistence type="predicted"/>
<dbReference type="Proteomes" id="UP000263881">
    <property type="component" value="Chromosome"/>
</dbReference>
<gene>
    <name evidence="1" type="ORF">CKQ53_06940</name>
</gene>